<evidence type="ECO:0000313" key="2">
    <source>
        <dbReference type="Proteomes" id="UP001150581"/>
    </source>
</evidence>
<evidence type="ECO:0000313" key="1">
    <source>
        <dbReference type="EMBL" id="KAJ1895173.1"/>
    </source>
</evidence>
<dbReference type="Proteomes" id="UP001150581">
    <property type="component" value="Unassembled WGS sequence"/>
</dbReference>
<accession>A0ACC1IIS9</accession>
<comment type="caution">
    <text evidence="1">The sequence shown here is derived from an EMBL/GenBank/DDBJ whole genome shotgun (WGS) entry which is preliminary data.</text>
</comment>
<name>A0ACC1IIS9_9FUNG</name>
<dbReference type="EMBL" id="JANBPG010000599">
    <property type="protein sequence ID" value="KAJ1895173.1"/>
    <property type="molecule type" value="Genomic_DNA"/>
</dbReference>
<organism evidence="1 2">
    <name type="scientific">Kickxella alabastrina</name>
    <dbReference type="NCBI Taxonomy" id="61397"/>
    <lineage>
        <taxon>Eukaryota</taxon>
        <taxon>Fungi</taxon>
        <taxon>Fungi incertae sedis</taxon>
        <taxon>Zoopagomycota</taxon>
        <taxon>Kickxellomycotina</taxon>
        <taxon>Kickxellomycetes</taxon>
        <taxon>Kickxellales</taxon>
        <taxon>Kickxellaceae</taxon>
        <taxon>Kickxella</taxon>
    </lineage>
</organism>
<protein>
    <submittedName>
        <fullName evidence="1">Uncharacterized protein</fullName>
    </submittedName>
</protein>
<sequence length="283" mass="31265">MLPIQYFLVPIASLSQTATIHAASVSPTATAHPATFHPSLNFLQRRKLDPEDPANPVAATDPNEAAMKIRSRDLINTDRPNMRPDLHPHHQRGKPRRDDDEPGDNDSKSNAKQAAKKTPVNKKAAAKDEDDDDDVGDSDSKTKPKPKSIQKDKDSDKDNNDEKDGGKKARGKGDSGKDSKNNKKTHTGIDGNEVEDEDSEESEERKKKNRVNHIKAKQRTWRTGKPDYNYKKALDGWKDVGPQYYYKGKYENSAQSARLAGTVSGAALVPIILAVVSAALFLF</sequence>
<reference evidence="1" key="1">
    <citation type="submission" date="2022-07" db="EMBL/GenBank/DDBJ databases">
        <title>Phylogenomic reconstructions and comparative analyses of Kickxellomycotina fungi.</title>
        <authorList>
            <person name="Reynolds N.K."/>
            <person name="Stajich J.E."/>
            <person name="Barry K."/>
            <person name="Grigoriev I.V."/>
            <person name="Crous P."/>
            <person name="Smith M.E."/>
        </authorList>
    </citation>
    <scope>NUCLEOTIDE SEQUENCE</scope>
    <source>
        <strain evidence="1">Benny 63K</strain>
    </source>
</reference>
<gene>
    <name evidence="1" type="ORF">LPJ66_004749</name>
</gene>
<keyword evidence="2" id="KW-1185">Reference proteome</keyword>
<proteinExistence type="predicted"/>